<dbReference type="SMART" id="SM00228">
    <property type="entry name" value="PDZ"/>
    <property type="match status" value="1"/>
</dbReference>
<dbReference type="InterPro" id="IPR001478">
    <property type="entry name" value="PDZ"/>
</dbReference>
<dbReference type="Pfam" id="PF25083">
    <property type="entry name" value="GIPC1_GH1"/>
    <property type="match status" value="1"/>
</dbReference>
<dbReference type="CDD" id="cd23077">
    <property type="entry name" value="PDZ_GIPC1"/>
    <property type="match status" value="1"/>
</dbReference>
<accession>A0A5N5KKA2</accession>
<evidence type="ECO:0000256" key="1">
    <source>
        <dbReference type="ARBA" id="ARBA00009011"/>
    </source>
</evidence>
<dbReference type="EMBL" id="VFJC01000024">
    <property type="protein sequence ID" value="KAB5530656.1"/>
    <property type="molecule type" value="Genomic_DNA"/>
</dbReference>
<reference evidence="3 4" key="1">
    <citation type="submission" date="2019-06" db="EMBL/GenBank/DDBJ databases">
        <title>A chromosome-scale genome assembly of the striped catfish, Pangasianodon hypophthalmus.</title>
        <authorList>
            <person name="Wen M."/>
            <person name="Zahm M."/>
            <person name="Roques C."/>
            <person name="Cabau C."/>
            <person name="Klopp C."/>
            <person name="Donnadieu C."/>
            <person name="Jouanno E."/>
            <person name="Avarre J.-C."/>
            <person name="Campet M."/>
            <person name="Ha T.T.T."/>
            <person name="Dugue R."/>
            <person name="Lampietro C."/>
            <person name="Louis A."/>
            <person name="Herpin A."/>
            <person name="Echchiki A."/>
            <person name="Berthelot C."/>
            <person name="Parey E."/>
            <person name="Roest-Crollius H."/>
            <person name="Braasch I."/>
            <person name="Postlethwait J."/>
            <person name="Bobe J."/>
            <person name="Montfort J."/>
            <person name="Bouchez O."/>
            <person name="Begum T."/>
            <person name="Schartl M."/>
            <person name="Guiguen Y."/>
        </authorList>
    </citation>
    <scope>NUCLEOTIDE SEQUENCE [LARGE SCALE GENOMIC DNA]</scope>
    <source>
        <strain evidence="3 4">Indonesia</strain>
        <tissue evidence="3">Blood</tissue>
    </source>
</reference>
<dbReference type="InterPro" id="IPR017379">
    <property type="entry name" value="GIPC1/2/3"/>
</dbReference>
<dbReference type="SUPFAM" id="SSF50156">
    <property type="entry name" value="PDZ domain-like"/>
    <property type="match status" value="1"/>
</dbReference>
<dbReference type="InterPro" id="IPR036034">
    <property type="entry name" value="PDZ_sf"/>
</dbReference>
<evidence type="ECO:0000259" key="2">
    <source>
        <dbReference type="PROSITE" id="PS50106"/>
    </source>
</evidence>
<dbReference type="FunFam" id="2.30.42.10:FF:000097">
    <property type="entry name" value="PDZ domain-containing protein GIPC1 isoform 1"/>
    <property type="match status" value="1"/>
</dbReference>
<dbReference type="AlphaFoldDB" id="A0A5N5KKA2"/>
<dbReference type="Proteomes" id="UP000327468">
    <property type="component" value="Chromosome 23"/>
</dbReference>
<dbReference type="PANTHER" id="PTHR12259">
    <property type="entry name" value="RGS-GAIP INTERACTING PROTEIN GIPC"/>
    <property type="match status" value="1"/>
</dbReference>
<dbReference type="Gene3D" id="2.30.42.10">
    <property type="match status" value="1"/>
</dbReference>
<dbReference type="PANTHER" id="PTHR12259:SF4">
    <property type="entry name" value="PDZ DOMAIN-CONTAINING PROTEIN GIPC1"/>
    <property type="match status" value="1"/>
</dbReference>
<feature type="domain" description="PDZ" evidence="2">
    <location>
        <begin position="174"/>
        <end position="241"/>
    </location>
</feature>
<sequence length="265" mass="29335">MRIGLLCKWLESKPRTSRNFANSRFSPLVRTTEHQEKPLNMPLGLGRRKKASPLVENEEAEPIRAGLNVDGLDSGRVGIAEGVTQEGLPPPPTNLRPRLIFHTQLAHGSPTGRIEGFSNVRELYSKIGEAFGIPPAEVMFCTLNTHKVDMDKLLGGQIGLEDFIFAHVKGQRKEVEVFKGEDALGLTITDNGAGYAFIKRIREGSIIHQIQIINVGDMIESINGQTLIGCRHYEVAKMLKELPRGKNFVLKLVEPLKAFVCVCVC</sequence>
<dbReference type="PROSITE" id="PS50106">
    <property type="entry name" value="PDZ"/>
    <property type="match status" value="1"/>
</dbReference>
<keyword evidence="4" id="KW-1185">Reference proteome</keyword>
<organism evidence="3 4">
    <name type="scientific">Pangasianodon hypophthalmus</name>
    <name type="common">Striped catfish</name>
    <name type="synonym">Helicophagus hypophthalmus</name>
    <dbReference type="NCBI Taxonomy" id="310915"/>
    <lineage>
        <taxon>Eukaryota</taxon>
        <taxon>Metazoa</taxon>
        <taxon>Chordata</taxon>
        <taxon>Craniata</taxon>
        <taxon>Vertebrata</taxon>
        <taxon>Euteleostomi</taxon>
        <taxon>Actinopterygii</taxon>
        <taxon>Neopterygii</taxon>
        <taxon>Teleostei</taxon>
        <taxon>Ostariophysi</taxon>
        <taxon>Siluriformes</taxon>
        <taxon>Pangasiidae</taxon>
        <taxon>Pangasianodon</taxon>
    </lineage>
</organism>
<protein>
    <recommendedName>
        <fullName evidence="2">PDZ domain-containing protein</fullName>
    </recommendedName>
</protein>
<dbReference type="InterPro" id="IPR056814">
    <property type="entry name" value="GIPC1-3_GH1"/>
</dbReference>
<gene>
    <name evidence="3" type="ORF">PHYPO_G00131880</name>
</gene>
<comment type="similarity">
    <text evidence="1">Belongs to the GIPC family.</text>
</comment>
<dbReference type="Pfam" id="PF00595">
    <property type="entry name" value="PDZ"/>
    <property type="match status" value="1"/>
</dbReference>
<comment type="caution">
    <text evidence="3">The sequence shown here is derived from an EMBL/GenBank/DDBJ whole genome shotgun (WGS) entry which is preliminary data.</text>
</comment>
<evidence type="ECO:0000313" key="4">
    <source>
        <dbReference type="Proteomes" id="UP000327468"/>
    </source>
</evidence>
<name>A0A5N5KKA2_PANHP</name>
<proteinExistence type="inferred from homology"/>
<evidence type="ECO:0000313" key="3">
    <source>
        <dbReference type="EMBL" id="KAB5530656.1"/>
    </source>
</evidence>